<dbReference type="PANTHER" id="PTHR31672">
    <property type="entry name" value="BNACNNG10540D PROTEIN"/>
    <property type="match status" value="1"/>
</dbReference>
<dbReference type="EMBL" id="JAUIZM010000006">
    <property type="protein sequence ID" value="KAK1377731.1"/>
    <property type="molecule type" value="Genomic_DNA"/>
</dbReference>
<dbReference type="SUPFAM" id="SSF81383">
    <property type="entry name" value="F-box domain"/>
    <property type="match status" value="1"/>
</dbReference>
<dbReference type="Pfam" id="PF00646">
    <property type="entry name" value="F-box"/>
    <property type="match status" value="1"/>
</dbReference>
<dbReference type="Proteomes" id="UP001237642">
    <property type="component" value="Unassembled WGS sequence"/>
</dbReference>
<feature type="transmembrane region" description="Helical" evidence="1">
    <location>
        <begin position="6"/>
        <end position="24"/>
    </location>
</feature>
<feature type="domain" description="F-box" evidence="2">
    <location>
        <begin position="239"/>
        <end position="278"/>
    </location>
</feature>
<evidence type="ECO:0000313" key="4">
    <source>
        <dbReference type="Proteomes" id="UP001237642"/>
    </source>
</evidence>
<organism evidence="3 4">
    <name type="scientific">Heracleum sosnowskyi</name>
    <dbReference type="NCBI Taxonomy" id="360622"/>
    <lineage>
        <taxon>Eukaryota</taxon>
        <taxon>Viridiplantae</taxon>
        <taxon>Streptophyta</taxon>
        <taxon>Embryophyta</taxon>
        <taxon>Tracheophyta</taxon>
        <taxon>Spermatophyta</taxon>
        <taxon>Magnoliopsida</taxon>
        <taxon>eudicotyledons</taxon>
        <taxon>Gunneridae</taxon>
        <taxon>Pentapetalae</taxon>
        <taxon>asterids</taxon>
        <taxon>campanulids</taxon>
        <taxon>Apiales</taxon>
        <taxon>Apiaceae</taxon>
        <taxon>Apioideae</taxon>
        <taxon>apioid superclade</taxon>
        <taxon>Tordylieae</taxon>
        <taxon>Tordyliinae</taxon>
        <taxon>Heracleum</taxon>
    </lineage>
</organism>
<keyword evidence="1" id="KW-0472">Membrane</keyword>
<keyword evidence="1" id="KW-0812">Transmembrane</keyword>
<sequence>MNLVSILATVIRFMLTSILPRGMFGKKLSRRVRPLMIFLTSGRAITLMFLLVVDFFCYGCYGIITFDLHTDVIYSPAIKYPVPTFKAQINNFDLLDATARITNFKDSVNVGCKSQDSYNAGFYHMNYKLNLWALDDKACLRGGGIQASWTLIYNIRVKLPLNHVHGYLNTGHLLLLLYGQDWCLYSLNRKRPRYFINKYLFGEVFKYTKSIFTIPGFKQLNTKMSSSEEMKMRRFTGNVPEDMVPNILLRLDAKTLVGFKSVSKTWLALISSPHFAKSRLVM</sequence>
<dbReference type="InterPro" id="IPR001810">
    <property type="entry name" value="F-box_dom"/>
</dbReference>
<dbReference type="PANTHER" id="PTHR31672:SF13">
    <property type="entry name" value="F-BOX PROTEIN CPR30-LIKE"/>
    <property type="match status" value="1"/>
</dbReference>
<keyword evidence="4" id="KW-1185">Reference proteome</keyword>
<proteinExistence type="predicted"/>
<dbReference type="CDD" id="cd22157">
    <property type="entry name" value="F-box_AtFBW1-like"/>
    <property type="match status" value="1"/>
</dbReference>
<accession>A0AAD8MLH2</accession>
<evidence type="ECO:0000256" key="1">
    <source>
        <dbReference type="SAM" id="Phobius"/>
    </source>
</evidence>
<comment type="caution">
    <text evidence="3">The sequence shown here is derived from an EMBL/GenBank/DDBJ whole genome shotgun (WGS) entry which is preliminary data.</text>
</comment>
<gene>
    <name evidence="3" type="ORF">POM88_024475</name>
</gene>
<dbReference type="AlphaFoldDB" id="A0AAD8MLH2"/>
<dbReference type="SMART" id="SM00256">
    <property type="entry name" value="FBOX"/>
    <property type="match status" value="1"/>
</dbReference>
<reference evidence="3" key="2">
    <citation type="submission" date="2023-05" db="EMBL/GenBank/DDBJ databases">
        <authorList>
            <person name="Schelkunov M.I."/>
        </authorList>
    </citation>
    <scope>NUCLEOTIDE SEQUENCE</scope>
    <source>
        <strain evidence="3">Hsosn_3</strain>
        <tissue evidence="3">Leaf</tissue>
    </source>
</reference>
<name>A0AAD8MLH2_9APIA</name>
<protein>
    <recommendedName>
        <fullName evidence="2">F-box domain-containing protein</fullName>
    </recommendedName>
</protein>
<keyword evidence="1" id="KW-1133">Transmembrane helix</keyword>
<reference evidence="3" key="1">
    <citation type="submission" date="2023-02" db="EMBL/GenBank/DDBJ databases">
        <title>Genome of toxic invasive species Heracleum sosnowskyi carries increased number of genes despite the absence of recent whole-genome duplications.</title>
        <authorList>
            <person name="Schelkunov M."/>
            <person name="Shtratnikova V."/>
            <person name="Makarenko M."/>
            <person name="Klepikova A."/>
            <person name="Omelchenko D."/>
            <person name="Novikova G."/>
            <person name="Obukhova E."/>
            <person name="Bogdanov V."/>
            <person name="Penin A."/>
            <person name="Logacheva M."/>
        </authorList>
    </citation>
    <scope>NUCLEOTIDE SEQUENCE</scope>
    <source>
        <strain evidence="3">Hsosn_3</strain>
        <tissue evidence="3">Leaf</tissue>
    </source>
</reference>
<evidence type="ECO:0000259" key="2">
    <source>
        <dbReference type="SMART" id="SM00256"/>
    </source>
</evidence>
<dbReference type="Gene3D" id="1.20.1280.50">
    <property type="match status" value="1"/>
</dbReference>
<evidence type="ECO:0000313" key="3">
    <source>
        <dbReference type="EMBL" id="KAK1377731.1"/>
    </source>
</evidence>
<feature type="transmembrane region" description="Helical" evidence="1">
    <location>
        <begin position="44"/>
        <end position="64"/>
    </location>
</feature>
<dbReference type="InterPro" id="IPR036047">
    <property type="entry name" value="F-box-like_dom_sf"/>
</dbReference>
<dbReference type="InterPro" id="IPR050796">
    <property type="entry name" value="SCF_F-box_component"/>
</dbReference>